<dbReference type="EMBL" id="RBZM01000002">
    <property type="protein sequence ID" value="RKP57263.1"/>
    <property type="molecule type" value="Genomic_DNA"/>
</dbReference>
<dbReference type="PANTHER" id="PTHR43280:SF2">
    <property type="entry name" value="HTH-TYPE TRANSCRIPTIONAL REGULATOR EXSA"/>
    <property type="match status" value="1"/>
</dbReference>
<comment type="caution">
    <text evidence="5">The sequence shown here is derived from an EMBL/GenBank/DDBJ whole genome shotgun (WGS) entry which is preliminary data.</text>
</comment>
<dbReference type="SMART" id="SM00342">
    <property type="entry name" value="HTH_ARAC"/>
    <property type="match status" value="1"/>
</dbReference>
<sequence>MANGSIFDGKLLQAHYSPRVFAYYFKQWEQFHMPFHRHDSMEIMYVIQGDCVVEWIESSTFNGDEEAVEQTKLAKGEFIMLDANLSHRLIVDDKCRMLNVEFGFEEREAEYFPSIKQMAEDERSLRALVSSQSSYLRLRDSDEVYHCLRSLVLELDGGSGGGKLLERLLISQLLVRISRLKEMSATSGWNPTEQYVRSCMEFLGQNYDRPIAVRDVAVHVSLHPGYLQRIFKTHTGKTIMEYVTDIRMEKAKMLLLHTDIPVADISDYVGTGSRQYFHALFKKHTGRTPIEYRLSMDKMKFSDLEK</sequence>
<dbReference type="InterPro" id="IPR003313">
    <property type="entry name" value="AraC-bd"/>
</dbReference>
<protein>
    <submittedName>
        <fullName evidence="5">AraC family transcriptional regulator</fullName>
    </submittedName>
</protein>
<gene>
    <name evidence="5" type="ORF">D7Z26_04590</name>
</gene>
<dbReference type="OrthoDB" id="2582835at2"/>
<dbReference type="RefSeq" id="WP_120974878.1">
    <property type="nucleotide sequence ID" value="NZ_RBZM01000002.1"/>
</dbReference>
<dbReference type="InterPro" id="IPR018060">
    <property type="entry name" value="HTH_AraC"/>
</dbReference>
<dbReference type="GO" id="GO:0043565">
    <property type="term" value="F:sequence-specific DNA binding"/>
    <property type="evidence" value="ECO:0007669"/>
    <property type="project" value="InterPro"/>
</dbReference>
<dbReference type="AlphaFoldDB" id="A0A494Y9A9"/>
<dbReference type="PROSITE" id="PS01124">
    <property type="entry name" value="HTH_ARAC_FAMILY_2"/>
    <property type="match status" value="1"/>
</dbReference>
<keyword evidence="6" id="KW-1185">Reference proteome</keyword>
<dbReference type="InterPro" id="IPR014710">
    <property type="entry name" value="RmlC-like_jellyroll"/>
</dbReference>
<name>A0A494Y9A9_9BACL</name>
<reference evidence="5 6" key="1">
    <citation type="submission" date="2018-10" db="EMBL/GenBank/DDBJ databases">
        <title>Cohnella sp. M2MS4P-1, whole genome shotgun sequence.</title>
        <authorList>
            <person name="Tuo L."/>
        </authorList>
    </citation>
    <scope>NUCLEOTIDE SEQUENCE [LARGE SCALE GENOMIC DNA]</scope>
    <source>
        <strain evidence="5 6">M2MS4P-1</strain>
    </source>
</reference>
<proteinExistence type="predicted"/>
<feature type="domain" description="HTH araC/xylS-type" evidence="4">
    <location>
        <begin position="197"/>
        <end position="295"/>
    </location>
</feature>
<dbReference type="Gene3D" id="1.10.10.60">
    <property type="entry name" value="Homeodomain-like"/>
    <property type="match status" value="2"/>
</dbReference>
<dbReference type="InterPro" id="IPR011051">
    <property type="entry name" value="RmlC_Cupin_sf"/>
</dbReference>
<evidence type="ECO:0000313" key="5">
    <source>
        <dbReference type="EMBL" id="RKP57263.1"/>
    </source>
</evidence>
<evidence type="ECO:0000256" key="2">
    <source>
        <dbReference type="ARBA" id="ARBA00023125"/>
    </source>
</evidence>
<dbReference type="Pfam" id="PF02311">
    <property type="entry name" value="AraC_binding"/>
    <property type="match status" value="1"/>
</dbReference>
<dbReference type="SUPFAM" id="SSF46689">
    <property type="entry name" value="Homeodomain-like"/>
    <property type="match status" value="2"/>
</dbReference>
<dbReference type="GO" id="GO:0003700">
    <property type="term" value="F:DNA-binding transcription factor activity"/>
    <property type="evidence" value="ECO:0007669"/>
    <property type="project" value="InterPro"/>
</dbReference>
<evidence type="ECO:0000259" key="4">
    <source>
        <dbReference type="PROSITE" id="PS01124"/>
    </source>
</evidence>
<dbReference type="Proteomes" id="UP000282076">
    <property type="component" value="Unassembled WGS sequence"/>
</dbReference>
<evidence type="ECO:0000256" key="1">
    <source>
        <dbReference type="ARBA" id="ARBA00023015"/>
    </source>
</evidence>
<dbReference type="Pfam" id="PF12833">
    <property type="entry name" value="HTH_18"/>
    <property type="match status" value="1"/>
</dbReference>
<keyword evidence="1" id="KW-0805">Transcription regulation</keyword>
<accession>A0A494Y9A9</accession>
<organism evidence="5 6">
    <name type="scientific">Cohnella endophytica</name>
    <dbReference type="NCBI Taxonomy" id="2419778"/>
    <lineage>
        <taxon>Bacteria</taxon>
        <taxon>Bacillati</taxon>
        <taxon>Bacillota</taxon>
        <taxon>Bacilli</taxon>
        <taxon>Bacillales</taxon>
        <taxon>Paenibacillaceae</taxon>
        <taxon>Cohnella</taxon>
    </lineage>
</organism>
<evidence type="ECO:0000313" key="6">
    <source>
        <dbReference type="Proteomes" id="UP000282076"/>
    </source>
</evidence>
<dbReference type="SUPFAM" id="SSF51182">
    <property type="entry name" value="RmlC-like cupins"/>
    <property type="match status" value="1"/>
</dbReference>
<dbReference type="InterPro" id="IPR009057">
    <property type="entry name" value="Homeodomain-like_sf"/>
</dbReference>
<keyword evidence="2" id="KW-0238">DNA-binding</keyword>
<dbReference type="Gene3D" id="2.60.120.10">
    <property type="entry name" value="Jelly Rolls"/>
    <property type="match status" value="1"/>
</dbReference>
<dbReference type="PANTHER" id="PTHR43280">
    <property type="entry name" value="ARAC-FAMILY TRANSCRIPTIONAL REGULATOR"/>
    <property type="match status" value="1"/>
</dbReference>
<evidence type="ECO:0000256" key="3">
    <source>
        <dbReference type="ARBA" id="ARBA00023163"/>
    </source>
</evidence>
<keyword evidence="3" id="KW-0804">Transcription</keyword>